<comment type="caution">
    <text evidence="1">The sequence shown here is derived from an EMBL/GenBank/DDBJ whole genome shotgun (WGS) entry which is preliminary data.</text>
</comment>
<dbReference type="AlphaFoldDB" id="X0Y0N0"/>
<feature type="non-terminal residue" evidence="1">
    <location>
        <position position="1"/>
    </location>
</feature>
<organism evidence="1">
    <name type="scientific">marine sediment metagenome</name>
    <dbReference type="NCBI Taxonomy" id="412755"/>
    <lineage>
        <taxon>unclassified sequences</taxon>
        <taxon>metagenomes</taxon>
        <taxon>ecological metagenomes</taxon>
    </lineage>
</organism>
<name>X0Y0N0_9ZZZZ</name>
<accession>X0Y0N0</accession>
<gene>
    <name evidence="1" type="ORF">S01H1_80679</name>
</gene>
<protein>
    <submittedName>
        <fullName evidence="1">Uncharacterized protein</fullName>
    </submittedName>
</protein>
<reference evidence="1" key="1">
    <citation type="journal article" date="2014" name="Front. Microbiol.">
        <title>High frequency of phylogenetically diverse reductive dehalogenase-homologous genes in deep subseafloor sedimentary metagenomes.</title>
        <authorList>
            <person name="Kawai M."/>
            <person name="Futagami T."/>
            <person name="Toyoda A."/>
            <person name="Takaki Y."/>
            <person name="Nishi S."/>
            <person name="Hori S."/>
            <person name="Arai W."/>
            <person name="Tsubouchi T."/>
            <person name="Morono Y."/>
            <person name="Uchiyama I."/>
            <person name="Ito T."/>
            <person name="Fujiyama A."/>
            <person name="Inagaki F."/>
            <person name="Takami H."/>
        </authorList>
    </citation>
    <scope>NUCLEOTIDE SEQUENCE</scope>
    <source>
        <strain evidence="1">Expedition CK06-06</strain>
    </source>
</reference>
<sequence length="54" mass="6319">LVEARKNIDWCGYHLEQVISIYRADHPEVSNPLETYQKMLVEVDKGIDRVRGSF</sequence>
<proteinExistence type="predicted"/>
<dbReference type="EMBL" id="BARS01054505">
    <property type="protein sequence ID" value="GAG49364.1"/>
    <property type="molecule type" value="Genomic_DNA"/>
</dbReference>
<evidence type="ECO:0000313" key="1">
    <source>
        <dbReference type="EMBL" id="GAG49364.1"/>
    </source>
</evidence>